<name>A0A2X0P4Y5_9BASI</name>
<dbReference type="GO" id="GO:0031505">
    <property type="term" value="P:fungal-type cell wall organization"/>
    <property type="evidence" value="ECO:0007669"/>
    <property type="project" value="TreeGrafter"/>
</dbReference>
<dbReference type="PANTHER" id="PTHR28019:SF2">
    <property type="entry name" value="CELL MEMBRANE PROTEIN YLR413W-RELATED"/>
    <property type="match status" value="1"/>
</dbReference>
<dbReference type="InterPro" id="IPR052413">
    <property type="entry name" value="SUR7_domain"/>
</dbReference>
<keyword evidence="4" id="KW-1185">Reference proteome</keyword>
<keyword evidence="1" id="KW-1133">Transmembrane helix</keyword>
<dbReference type="PANTHER" id="PTHR28019">
    <property type="entry name" value="CELL MEMBRANE PROTEIN YLR413W-RELATED"/>
    <property type="match status" value="1"/>
</dbReference>
<dbReference type="Pfam" id="PF06687">
    <property type="entry name" value="SUR7"/>
    <property type="match status" value="1"/>
</dbReference>
<dbReference type="Proteomes" id="UP000249464">
    <property type="component" value="Unassembled WGS sequence"/>
</dbReference>
<dbReference type="Gene3D" id="1.20.140.150">
    <property type="match status" value="1"/>
</dbReference>
<feature type="transmembrane region" description="Helical" evidence="1">
    <location>
        <begin position="228"/>
        <end position="252"/>
    </location>
</feature>
<accession>A0A2X0P4Y5</accession>
<dbReference type="AlphaFoldDB" id="A0A2X0P4Y5"/>
<keyword evidence="1" id="KW-0472">Membrane</keyword>
<feature type="transmembrane region" description="Helical" evidence="1">
    <location>
        <begin position="154"/>
        <end position="174"/>
    </location>
</feature>
<dbReference type="EMBL" id="FQNC01000046">
    <property type="protein sequence ID" value="SGY69348.1"/>
    <property type="molecule type" value="Genomic_DNA"/>
</dbReference>
<keyword evidence="2" id="KW-0732">Signal</keyword>
<organism evidence="3 4">
    <name type="scientific">Microbotryum silenes-dioicae</name>
    <dbReference type="NCBI Taxonomy" id="796604"/>
    <lineage>
        <taxon>Eukaryota</taxon>
        <taxon>Fungi</taxon>
        <taxon>Dikarya</taxon>
        <taxon>Basidiomycota</taxon>
        <taxon>Pucciniomycotina</taxon>
        <taxon>Microbotryomycetes</taxon>
        <taxon>Microbotryales</taxon>
        <taxon>Microbotryaceae</taxon>
        <taxon>Microbotryum</taxon>
    </lineage>
</organism>
<keyword evidence="1" id="KW-0812">Transmembrane</keyword>
<evidence type="ECO:0000313" key="4">
    <source>
        <dbReference type="Proteomes" id="UP000249464"/>
    </source>
</evidence>
<dbReference type="InterPro" id="IPR009571">
    <property type="entry name" value="SUR7/Rim9-like_fungi"/>
</dbReference>
<evidence type="ECO:0000313" key="3">
    <source>
        <dbReference type="EMBL" id="SGY69348.1"/>
    </source>
</evidence>
<proteinExistence type="predicted"/>
<feature type="chain" id="PRO_5015947263" evidence="2">
    <location>
        <begin position="20"/>
        <end position="265"/>
    </location>
</feature>
<reference evidence="3 4" key="1">
    <citation type="submission" date="2016-11" db="EMBL/GenBank/DDBJ databases">
        <authorList>
            <person name="Jaros S."/>
            <person name="Januszkiewicz K."/>
            <person name="Wedrychowicz H."/>
        </authorList>
    </citation>
    <scope>NUCLEOTIDE SEQUENCE [LARGE SCALE GENOMIC DNA]</scope>
</reference>
<feature type="transmembrane region" description="Helical" evidence="1">
    <location>
        <begin position="180"/>
        <end position="207"/>
    </location>
</feature>
<protein>
    <submittedName>
        <fullName evidence="3">BQ5605_C004g03001 protein</fullName>
    </submittedName>
</protein>
<dbReference type="GO" id="GO:0005886">
    <property type="term" value="C:plasma membrane"/>
    <property type="evidence" value="ECO:0007669"/>
    <property type="project" value="InterPro"/>
</dbReference>
<feature type="signal peptide" evidence="2">
    <location>
        <begin position="1"/>
        <end position="19"/>
    </location>
</feature>
<evidence type="ECO:0000256" key="2">
    <source>
        <dbReference type="SAM" id="SignalP"/>
    </source>
</evidence>
<gene>
    <name evidence="3" type="primary">BQ5605_C004g03001</name>
    <name evidence="3" type="ORF">BQ5605_C004G03001</name>
</gene>
<dbReference type="GO" id="GO:0051285">
    <property type="term" value="C:cell cortex of cell tip"/>
    <property type="evidence" value="ECO:0007669"/>
    <property type="project" value="TreeGrafter"/>
</dbReference>
<sequence length="265" mass="28145">MVRLNCCAGFGILLAVALRERKCPIGGQIAQLNPSTIPRHLRIVTITTTGLAAALGNVNDLYDTASGYVGGRSVNGNNQGLRQTYEWGIWNYCTTGGSIGSQRSYCTKRSFGFEFRPALALLGDVPTQYEQALDAALPNNVFSDDKYLGRFTKVANYLVFIGSILAALAMLVGFGAHRFAFLFGAIVSLLAFLLLAAGAIISTVLLARVKAAINNATISGVALGVKVAYGNALWLLWGATAAAFLAVIPYLIACCTGRNDSSNDY</sequence>
<evidence type="ECO:0000256" key="1">
    <source>
        <dbReference type="SAM" id="Phobius"/>
    </source>
</evidence>